<evidence type="ECO:0000256" key="1">
    <source>
        <dbReference type="SAM" id="MobiDB-lite"/>
    </source>
</evidence>
<evidence type="ECO:0008006" key="5">
    <source>
        <dbReference type="Google" id="ProtNLM"/>
    </source>
</evidence>
<keyword evidence="2" id="KW-0812">Transmembrane</keyword>
<feature type="compositionally biased region" description="Pro residues" evidence="1">
    <location>
        <begin position="134"/>
        <end position="154"/>
    </location>
</feature>
<protein>
    <recommendedName>
        <fullName evidence="5">HTH cro/C1-type domain-containing protein</fullName>
    </recommendedName>
</protein>
<comment type="caution">
    <text evidence="3">The sequence shown here is derived from an EMBL/GenBank/DDBJ whole genome shotgun (WGS) entry which is preliminary data.</text>
</comment>
<dbReference type="EMBL" id="BAAABU010000013">
    <property type="protein sequence ID" value="GAA0244953.1"/>
    <property type="molecule type" value="Genomic_DNA"/>
</dbReference>
<keyword evidence="2" id="KW-1133">Transmembrane helix</keyword>
<feature type="transmembrane region" description="Helical" evidence="2">
    <location>
        <begin position="199"/>
        <end position="217"/>
    </location>
</feature>
<name>A0ABN0UBL4_9PSEU</name>
<evidence type="ECO:0000313" key="3">
    <source>
        <dbReference type="EMBL" id="GAA0244953.1"/>
    </source>
</evidence>
<accession>A0ABN0UBL4</accession>
<evidence type="ECO:0000256" key="2">
    <source>
        <dbReference type="SAM" id="Phobius"/>
    </source>
</evidence>
<feature type="transmembrane region" description="Helical" evidence="2">
    <location>
        <begin position="168"/>
        <end position="193"/>
    </location>
</feature>
<sequence>MAEDRAEARRSRFAVERPAVGVGGDLKTPKEFLQLLNAMRQSKNVSYRQIRERAGAGMSSSTAQAMLAGDTLPPLPKLELFLIGCNVPAEERRRWINTWHRINQSASQANDTASEVRAATGSPAAPPQTSEDAPPAPSSRPPAPPAAAPTPPPPRRPRRRGDRRRLRFALLALTAFTFVVGVLTASAILMWVHQVPTEIMFAVYGLLALSVTSWMMVAQRYPPPPERPHGSLVVEDPAAVMVRSAKPVIGE</sequence>
<evidence type="ECO:0000313" key="4">
    <source>
        <dbReference type="Proteomes" id="UP001500416"/>
    </source>
</evidence>
<reference evidence="3 4" key="1">
    <citation type="journal article" date="2019" name="Int. J. Syst. Evol. Microbiol.">
        <title>The Global Catalogue of Microorganisms (GCM) 10K type strain sequencing project: providing services to taxonomists for standard genome sequencing and annotation.</title>
        <authorList>
            <consortium name="The Broad Institute Genomics Platform"/>
            <consortium name="The Broad Institute Genome Sequencing Center for Infectious Disease"/>
            <person name="Wu L."/>
            <person name="Ma J."/>
        </authorList>
    </citation>
    <scope>NUCLEOTIDE SEQUENCE [LARGE SCALE GENOMIC DNA]</scope>
    <source>
        <strain evidence="3 4">JCM 3380</strain>
    </source>
</reference>
<proteinExistence type="predicted"/>
<dbReference type="Proteomes" id="UP001500416">
    <property type="component" value="Unassembled WGS sequence"/>
</dbReference>
<feature type="region of interest" description="Disordered" evidence="1">
    <location>
        <begin position="106"/>
        <end position="161"/>
    </location>
</feature>
<organism evidence="3 4">
    <name type="scientific">Saccharothrix mutabilis subsp. mutabilis</name>
    <dbReference type="NCBI Taxonomy" id="66855"/>
    <lineage>
        <taxon>Bacteria</taxon>
        <taxon>Bacillati</taxon>
        <taxon>Actinomycetota</taxon>
        <taxon>Actinomycetes</taxon>
        <taxon>Pseudonocardiales</taxon>
        <taxon>Pseudonocardiaceae</taxon>
        <taxon>Saccharothrix</taxon>
    </lineage>
</organism>
<dbReference type="Pfam" id="PF13560">
    <property type="entry name" value="HTH_31"/>
    <property type="match status" value="1"/>
</dbReference>
<gene>
    <name evidence="3" type="ORF">GCM10010492_50360</name>
</gene>
<keyword evidence="4" id="KW-1185">Reference proteome</keyword>
<keyword evidence="2" id="KW-0472">Membrane</keyword>
<dbReference type="RefSeq" id="WP_343936345.1">
    <property type="nucleotide sequence ID" value="NZ_BAAABU010000013.1"/>
</dbReference>